<gene>
    <name evidence="2" type="ORF">ETSY1_08755</name>
</gene>
<comment type="caution">
    <text evidence="2">The sequence shown here is derived from an EMBL/GenBank/DDBJ whole genome shotgun (WGS) entry which is preliminary data.</text>
</comment>
<evidence type="ECO:0000313" key="2">
    <source>
        <dbReference type="EMBL" id="ETX01077.1"/>
    </source>
</evidence>
<reference evidence="2 3" key="1">
    <citation type="journal article" date="2014" name="Nature">
        <title>An environmental bacterial taxon with a large and distinct metabolic repertoire.</title>
        <authorList>
            <person name="Wilson M.C."/>
            <person name="Mori T."/>
            <person name="Ruckert C."/>
            <person name="Uria A.R."/>
            <person name="Helf M.J."/>
            <person name="Takada K."/>
            <person name="Gernert C."/>
            <person name="Steffens U.A."/>
            <person name="Heycke N."/>
            <person name="Schmitt S."/>
            <person name="Rinke C."/>
            <person name="Helfrich E.J."/>
            <person name="Brachmann A.O."/>
            <person name="Gurgui C."/>
            <person name="Wakimoto T."/>
            <person name="Kracht M."/>
            <person name="Crusemann M."/>
            <person name="Hentschel U."/>
            <person name="Abe I."/>
            <person name="Matsunaga S."/>
            <person name="Kalinowski J."/>
            <person name="Takeyama H."/>
            <person name="Piel J."/>
        </authorList>
    </citation>
    <scope>NUCLEOTIDE SEQUENCE [LARGE SCALE GENOMIC DNA]</scope>
    <source>
        <strain evidence="3">TSY1</strain>
    </source>
</reference>
<dbReference type="HOGENOM" id="CLU_2951665_0_0_7"/>
<evidence type="ECO:0000313" key="3">
    <source>
        <dbReference type="Proteomes" id="UP000019141"/>
    </source>
</evidence>
<dbReference type="Pfam" id="PF17990">
    <property type="entry name" value="LodA_N"/>
    <property type="match status" value="1"/>
</dbReference>
<name>W4LUG6_ENTF1</name>
<keyword evidence="3" id="KW-1185">Reference proteome</keyword>
<accession>W4LUG6</accession>
<dbReference type="InterPro" id="IPR041168">
    <property type="entry name" value="LodA_N"/>
</dbReference>
<organism evidence="2 3">
    <name type="scientific">Entotheonella factor</name>
    <dbReference type="NCBI Taxonomy" id="1429438"/>
    <lineage>
        <taxon>Bacteria</taxon>
        <taxon>Pseudomonadati</taxon>
        <taxon>Nitrospinota/Tectimicrobiota group</taxon>
        <taxon>Candidatus Tectimicrobiota</taxon>
        <taxon>Candidatus Entotheonellia</taxon>
        <taxon>Candidatus Entotheonellales</taxon>
        <taxon>Candidatus Entotheonellaceae</taxon>
        <taxon>Candidatus Entotheonella</taxon>
    </lineage>
</organism>
<dbReference type="Proteomes" id="UP000019141">
    <property type="component" value="Unassembled WGS sequence"/>
</dbReference>
<feature type="domain" description="L-Lysine epsilon oxidase N-terminal" evidence="1">
    <location>
        <begin position="8"/>
        <end position="37"/>
    </location>
</feature>
<dbReference type="EMBL" id="AZHW01000273">
    <property type="protein sequence ID" value="ETX01077.1"/>
    <property type="molecule type" value="Genomic_DNA"/>
</dbReference>
<sequence length="59" mass="6419">MTTKYKIHPAIGIARIGNGSVDDYYLGPEKPYHQIAAEAAAEEPSKQVFTGTLPISICR</sequence>
<proteinExistence type="predicted"/>
<dbReference type="AlphaFoldDB" id="W4LUG6"/>
<protein>
    <recommendedName>
        <fullName evidence="1">L-Lysine epsilon oxidase N-terminal domain-containing protein</fullName>
    </recommendedName>
</protein>
<evidence type="ECO:0000259" key="1">
    <source>
        <dbReference type="Pfam" id="PF17990"/>
    </source>
</evidence>